<keyword evidence="5" id="KW-1185">Reference proteome</keyword>
<protein>
    <submittedName>
        <fullName evidence="4">Anti-sigma-K factor rskA</fullName>
    </submittedName>
</protein>
<feature type="transmembrane region" description="Helical" evidence="2">
    <location>
        <begin position="94"/>
        <end position="116"/>
    </location>
</feature>
<accession>A0A1I3SJS6</accession>
<feature type="coiled-coil region" evidence="1">
    <location>
        <begin position="118"/>
        <end position="152"/>
    </location>
</feature>
<evidence type="ECO:0000259" key="3">
    <source>
        <dbReference type="Pfam" id="PF10099"/>
    </source>
</evidence>
<evidence type="ECO:0000313" key="5">
    <source>
        <dbReference type="Proteomes" id="UP000198670"/>
    </source>
</evidence>
<evidence type="ECO:0000256" key="2">
    <source>
        <dbReference type="SAM" id="Phobius"/>
    </source>
</evidence>
<evidence type="ECO:0000313" key="4">
    <source>
        <dbReference type="EMBL" id="SFJ58660.1"/>
    </source>
</evidence>
<dbReference type="Pfam" id="PF10099">
    <property type="entry name" value="RskA_C"/>
    <property type="match status" value="1"/>
</dbReference>
<name>A0A1I3SJS6_9SPHI</name>
<keyword evidence="2" id="KW-0472">Membrane</keyword>
<dbReference type="GO" id="GO:0016989">
    <property type="term" value="F:sigma factor antagonist activity"/>
    <property type="evidence" value="ECO:0007669"/>
    <property type="project" value="TreeGrafter"/>
</dbReference>
<dbReference type="EMBL" id="FOQO01000011">
    <property type="protein sequence ID" value="SFJ58660.1"/>
    <property type="molecule type" value="Genomic_DNA"/>
</dbReference>
<dbReference type="PANTHER" id="PTHR37461:SF1">
    <property type="entry name" value="ANTI-SIGMA-K FACTOR RSKA"/>
    <property type="match status" value="1"/>
</dbReference>
<reference evidence="4 5" key="1">
    <citation type="submission" date="2016-10" db="EMBL/GenBank/DDBJ databases">
        <authorList>
            <person name="de Groot N.N."/>
        </authorList>
    </citation>
    <scope>NUCLEOTIDE SEQUENCE [LARGE SCALE GENOMIC DNA]</scope>
    <source>
        <strain evidence="4 5">RK1</strain>
    </source>
</reference>
<dbReference type="OrthoDB" id="1420916at2"/>
<dbReference type="Proteomes" id="UP000198670">
    <property type="component" value="Unassembled WGS sequence"/>
</dbReference>
<proteinExistence type="predicted"/>
<dbReference type="PANTHER" id="PTHR37461">
    <property type="entry name" value="ANTI-SIGMA-K FACTOR RSKA"/>
    <property type="match status" value="1"/>
</dbReference>
<dbReference type="RefSeq" id="WP_090630145.1">
    <property type="nucleotide sequence ID" value="NZ_FOQO01000011.1"/>
</dbReference>
<dbReference type="STRING" id="1477437.SAMN05444682_11174"/>
<gene>
    <name evidence="4" type="ORF">SAMN05444682_11174</name>
</gene>
<keyword evidence="1" id="KW-0175">Coiled coil</keyword>
<dbReference type="InterPro" id="IPR018764">
    <property type="entry name" value="RskA_C"/>
</dbReference>
<dbReference type="InterPro" id="IPR051474">
    <property type="entry name" value="Anti-sigma-K/W_factor"/>
</dbReference>
<keyword evidence="2" id="KW-0812">Transmembrane</keyword>
<dbReference type="GO" id="GO:0006417">
    <property type="term" value="P:regulation of translation"/>
    <property type="evidence" value="ECO:0007669"/>
    <property type="project" value="TreeGrafter"/>
</dbReference>
<keyword evidence="2" id="KW-1133">Transmembrane helix</keyword>
<feature type="domain" description="Anti-sigma K factor RskA C-terminal" evidence="3">
    <location>
        <begin position="99"/>
        <end position="255"/>
    </location>
</feature>
<sequence>MDIQDYISSGIIENHVLGLTSPAEDAELTRMSEQYPEIRQALREAEEALVSYGVLHSKTPPASVKGKILQALADDGQIHPEDENQTSSRPSKNVFMRAVAIAASVLFLATVGFHLIRTADFRRQISQLKQEKADLIAQNEIFMAQIQETRQELKVIGDPAFTTVVLNGVAGYDNSRALVYWNAASHAVYLKPIDLPALPQNKQYQLWGIVGGQPVNAGIYDPPVGDQALLQMVSIENAEMFAITVEPTGGSDQPTLDQMVVAGKL</sequence>
<dbReference type="AlphaFoldDB" id="A0A1I3SJS6"/>
<dbReference type="GO" id="GO:0005886">
    <property type="term" value="C:plasma membrane"/>
    <property type="evidence" value="ECO:0007669"/>
    <property type="project" value="InterPro"/>
</dbReference>
<organism evidence="4 5">
    <name type="scientific">Parapedobacter indicus</name>
    <dbReference type="NCBI Taxonomy" id="1477437"/>
    <lineage>
        <taxon>Bacteria</taxon>
        <taxon>Pseudomonadati</taxon>
        <taxon>Bacteroidota</taxon>
        <taxon>Sphingobacteriia</taxon>
        <taxon>Sphingobacteriales</taxon>
        <taxon>Sphingobacteriaceae</taxon>
        <taxon>Parapedobacter</taxon>
    </lineage>
</organism>
<evidence type="ECO:0000256" key="1">
    <source>
        <dbReference type="SAM" id="Coils"/>
    </source>
</evidence>